<evidence type="ECO:0000313" key="1">
    <source>
        <dbReference type="EMBL" id="ACP44947.1"/>
    </source>
</evidence>
<protein>
    <submittedName>
        <fullName evidence="1">Uncharacterized protein</fullName>
    </submittedName>
</protein>
<gene>
    <name evidence="1" type="ordered locus">YG5714_0658</name>
</gene>
<dbReference type="EMBL" id="CP001403">
    <property type="protein sequence ID" value="ACP44947.1"/>
    <property type="molecule type" value="Genomic_DNA"/>
</dbReference>
<accession>C3NBG2</accession>
<organism evidence="1 2">
    <name type="scientific">Saccharolobus islandicus (strain Y.G.57.14 / Yellowstone #1)</name>
    <name type="common">Sulfolobus islandicus</name>
    <dbReference type="NCBI Taxonomy" id="439386"/>
    <lineage>
        <taxon>Archaea</taxon>
        <taxon>Thermoproteota</taxon>
        <taxon>Thermoprotei</taxon>
        <taxon>Sulfolobales</taxon>
        <taxon>Sulfolobaceae</taxon>
        <taxon>Saccharolobus</taxon>
    </lineage>
</organism>
<evidence type="ECO:0000313" key="2">
    <source>
        <dbReference type="Proteomes" id="UP000002308"/>
    </source>
</evidence>
<proteinExistence type="predicted"/>
<dbReference type="GeneID" id="7807152"/>
<reference evidence="1 2" key="1">
    <citation type="journal article" date="2009" name="Proc. Natl. Acad. Sci. U.S.A.">
        <title>Biogeography of the Sulfolobus islandicus pan-genome.</title>
        <authorList>
            <person name="Reno M.L."/>
            <person name="Held N.L."/>
            <person name="Fields C.J."/>
            <person name="Burke P.V."/>
            <person name="Whitaker R.J."/>
        </authorList>
    </citation>
    <scope>NUCLEOTIDE SEQUENCE [LARGE SCALE GENOMIC DNA]</scope>
    <source>
        <strain evidence="2">Y.G.57.14 / Yellowstone #1</strain>
    </source>
</reference>
<dbReference type="KEGG" id="siy:YG5714_0658"/>
<dbReference type="RefSeq" id="WP_012715773.1">
    <property type="nucleotide sequence ID" value="NC_012622.1"/>
</dbReference>
<dbReference type="HOGENOM" id="CLU_2127950_0_0_2"/>
<dbReference type="Proteomes" id="UP000002308">
    <property type="component" value="Chromosome"/>
</dbReference>
<sequence length="113" mass="13047">MITQKEMVSAIYNCVKKREKHLIDEKAFLISLSVGIPIDDFYEVDGRLTYRGLVNGYVADCENYLSIIDKYDEKTILEASIYMFNLIRRGVHGKLNERASKLLSELNLFQGYS</sequence>
<name>C3NBG2_SACI7</name>
<dbReference type="AlphaFoldDB" id="C3NBG2"/>